<feature type="domain" description="IclR-ED" evidence="5">
    <location>
        <begin position="76"/>
        <end position="260"/>
    </location>
</feature>
<evidence type="ECO:0000256" key="1">
    <source>
        <dbReference type="ARBA" id="ARBA00023015"/>
    </source>
</evidence>
<keyword evidence="1" id="KW-0805">Transcription regulation</keyword>
<evidence type="ECO:0000313" key="6">
    <source>
        <dbReference type="EMBL" id="OWT56787.1"/>
    </source>
</evidence>
<dbReference type="GO" id="GO:0003700">
    <property type="term" value="F:DNA-binding transcription factor activity"/>
    <property type="evidence" value="ECO:0007669"/>
    <property type="project" value="TreeGrafter"/>
</dbReference>
<dbReference type="PROSITE" id="PS51078">
    <property type="entry name" value="ICLR_ED"/>
    <property type="match status" value="1"/>
</dbReference>
<dbReference type="EMBL" id="NJIH01000010">
    <property type="protein sequence ID" value="OWT56787.1"/>
    <property type="molecule type" value="Genomic_DNA"/>
</dbReference>
<dbReference type="InterPro" id="IPR014757">
    <property type="entry name" value="Tscrpt_reg_IclR_C"/>
</dbReference>
<proteinExistence type="predicted"/>
<dbReference type="InterPro" id="IPR050707">
    <property type="entry name" value="HTH_MetabolicPath_Reg"/>
</dbReference>
<reference evidence="7" key="1">
    <citation type="submission" date="2017-06" db="EMBL/GenBank/DDBJ databases">
        <title>Herbaspirillum phytohormonus sp. nov., isolated from the root nodule of Robinia pseudoacacia in lead-zinc mine.</title>
        <authorList>
            <person name="Fan M."/>
            <person name="Lin Y."/>
        </authorList>
    </citation>
    <scope>NUCLEOTIDE SEQUENCE [LARGE SCALE GENOMIC DNA]</scope>
    <source>
        <strain evidence="7">SC-089</strain>
    </source>
</reference>
<dbReference type="PROSITE" id="PS51077">
    <property type="entry name" value="HTH_ICLR"/>
    <property type="match status" value="1"/>
</dbReference>
<name>A0A225M640_9BURK</name>
<accession>A0A225M640</accession>
<evidence type="ECO:0000313" key="7">
    <source>
        <dbReference type="Proteomes" id="UP000214603"/>
    </source>
</evidence>
<evidence type="ECO:0000259" key="4">
    <source>
        <dbReference type="PROSITE" id="PS51077"/>
    </source>
</evidence>
<gene>
    <name evidence="6" type="ORF">CEY11_18010</name>
</gene>
<dbReference type="PANTHER" id="PTHR30136:SF34">
    <property type="entry name" value="TRANSCRIPTIONAL REGULATOR"/>
    <property type="match status" value="1"/>
</dbReference>
<organism evidence="6 7">
    <name type="scientific">Candidimonas nitroreducens</name>
    <dbReference type="NCBI Taxonomy" id="683354"/>
    <lineage>
        <taxon>Bacteria</taxon>
        <taxon>Pseudomonadati</taxon>
        <taxon>Pseudomonadota</taxon>
        <taxon>Betaproteobacteria</taxon>
        <taxon>Burkholderiales</taxon>
        <taxon>Alcaligenaceae</taxon>
        <taxon>Candidimonas</taxon>
    </lineage>
</organism>
<dbReference type="InterPro" id="IPR005471">
    <property type="entry name" value="Tscrpt_reg_IclR_N"/>
</dbReference>
<keyword evidence="7" id="KW-1185">Reference proteome</keyword>
<sequence length="260" mass="28405">MLETKGLPQSDGLFVEAFARGLAVIKVFGRGREELTLSEVAESAGVSPAGARRLLHTLVALGYARHQKRRFSLTPAILDIGYAYLGSLTLREVAIAYLEQFAKQYQEICSLSVLDRTDIVFVARAEISSPSARRIITGERLPAHATSTGHVLLAYAGEDELARYFQHAPFEKLTDNTLTEERQLRGALADARQRGYSLACEEFELGVCGLAVPVVNREEKVVAALTTSLNMAKYKNVDVVQLFLPRLQALAAEIGNGLAV</sequence>
<dbReference type="Pfam" id="PF09339">
    <property type="entry name" value="HTH_IclR"/>
    <property type="match status" value="1"/>
</dbReference>
<dbReference type="AlphaFoldDB" id="A0A225M640"/>
<comment type="caution">
    <text evidence="6">The sequence shown here is derived from an EMBL/GenBank/DDBJ whole genome shotgun (WGS) entry which is preliminary data.</text>
</comment>
<dbReference type="GO" id="GO:0045892">
    <property type="term" value="P:negative regulation of DNA-templated transcription"/>
    <property type="evidence" value="ECO:0007669"/>
    <property type="project" value="TreeGrafter"/>
</dbReference>
<dbReference type="SUPFAM" id="SSF46785">
    <property type="entry name" value="Winged helix' DNA-binding domain"/>
    <property type="match status" value="1"/>
</dbReference>
<dbReference type="Pfam" id="PF01614">
    <property type="entry name" value="IclR_C"/>
    <property type="match status" value="1"/>
</dbReference>
<dbReference type="InterPro" id="IPR036390">
    <property type="entry name" value="WH_DNA-bd_sf"/>
</dbReference>
<dbReference type="Gene3D" id="1.10.10.10">
    <property type="entry name" value="Winged helix-like DNA-binding domain superfamily/Winged helix DNA-binding domain"/>
    <property type="match status" value="1"/>
</dbReference>
<dbReference type="OrthoDB" id="9807558at2"/>
<dbReference type="RefSeq" id="WP_088604794.1">
    <property type="nucleotide sequence ID" value="NZ_NJIH01000010.1"/>
</dbReference>
<feature type="domain" description="HTH iclR-type" evidence="4">
    <location>
        <begin position="15"/>
        <end position="75"/>
    </location>
</feature>
<keyword evidence="3" id="KW-0804">Transcription</keyword>
<dbReference type="InterPro" id="IPR036388">
    <property type="entry name" value="WH-like_DNA-bd_sf"/>
</dbReference>
<protein>
    <submittedName>
        <fullName evidence="6">IclR family transcriptional regulator</fullName>
    </submittedName>
</protein>
<keyword evidence="2" id="KW-0238">DNA-binding</keyword>
<evidence type="ECO:0000256" key="2">
    <source>
        <dbReference type="ARBA" id="ARBA00023125"/>
    </source>
</evidence>
<dbReference type="SMART" id="SM00346">
    <property type="entry name" value="HTH_ICLR"/>
    <property type="match status" value="1"/>
</dbReference>
<dbReference type="SUPFAM" id="SSF55781">
    <property type="entry name" value="GAF domain-like"/>
    <property type="match status" value="1"/>
</dbReference>
<evidence type="ECO:0000256" key="3">
    <source>
        <dbReference type="ARBA" id="ARBA00023163"/>
    </source>
</evidence>
<dbReference type="PANTHER" id="PTHR30136">
    <property type="entry name" value="HELIX-TURN-HELIX TRANSCRIPTIONAL REGULATOR, ICLR FAMILY"/>
    <property type="match status" value="1"/>
</dbReference>
<dbReference type="Proteomes" id="UP000214603">
    <property type="component" value="Unassembled WGS sequence"/>
</dbReference>
<dbReference type="InterPro" id="IPR029016">
    <property type="entry name" value="GAF-like_dom_sf"/>
</dbReference>
<dbReference type="GO" id="GO:0003677">
    <property type="term" value="F:DNA binding"/>
    <property type="evidence" value="ECO:0007669"/>
    <property type="project" value="UniProtKB-KW"/>
</dbReference>
<dbReference type="Gene3D" id="3.30.450.40">
    <property type="match status" value="1"/>
</dbReference>
<evidence type="ECO:0000259" key="5">
    <source>
        <dbReference type="PROSITE" id="PS51078"/>
    </source>
</evidence>